<dbReference type="CDD" id="cd00761">
    <property type="entry name" value="Glyco_tranf_GTA_type"/>
    <property type="match status" value="1"/>
</dbReference>
<dbReference type="PANTHER" id="PTHR43179:SF12">
    <property type="entry name" value="GALACTOFURANOSYLTRANSFERASE GLFT2"/>
    <property type="match status" value="1"/>
</dbReference>
<gene>
    <name evidence="5" type="ORF">METZ01_LOCUS93785</name>
</gene>
<dbReference type="InterPro" id="IPR001173">
    <property type="entry name" value="Glyco_trans_2-like"/>
</dbReference>
<evidence type="ECO:0000256" key="1">
    <source>
        <dbReference type="ARBA" id="ARBA00006739"/>
    </source>
</evidence>
<name>A0A381VLK5_9ZZZZ</name>
<accession>A0A381VLK5</accession>
<protein>
    <recommendedName>
        <fullName evidence="4">Glycosyltransferase 2-like domain-containing protein</fullName>
    </recommendedName>
</protein>
<proteinExistence type="inferred from homology"/>
<evidence type="ECO:0000259" key="4">
    <source>
        <dbReference type="Pfam" id="PF00535"/>
    </source>
</evidence>
<dbReference type="PANTHER" id="PTHR43179">
    <property type="entry name" value="RHAMNOSYLTRANSFERASE WBBL"/>
    <property type="match status" value="1"/>
</dbReference>
<evidence type="ECO:0000313" key="5">
    <source>
        <dbReference type="EMBL" id="SVA40931.1"/>
    </source>
</evidence>
<organism evidence="5">
    <name type="scientific">marine metagenome</name>
    <dbReference type="NCBI Taxonomy" id="408172"/>
    <lineage>
        <taxon>unclassified sequences</taxon>
        <taxon>metagenomes</taxon>
        <taxon>ecological metagenomes</taxon>
    </lineage>
</organism>
<dbReference type="Gene3D" id="3.90.550.10">
    <property type="entry name" value="Spore Coat Polysaccharide Biosynthesis Protein SpsA, Chain A"/>
    <property type="match status" value="1"/>
</dbReference>
<feature type="domain" description="Glycosyltransferase 2-like" evidence="4">
    <location>
        <begin position="6"/>
        <end position="158"/>
    </location>
</feature>
<comment type="similarity">
    <text evidence="1">Belongs to the glycosyltransferase 2 family.</text>
</comment>
<dbReference type="Pfam" id="PF00535">
    <property type="entry name" value="Glycos_transf_2"/>
    <property type="match status" value="1"/>
</dbReference>
<dbReference type="InterPro" id="IPR029044">
    <property type="entry name" value="Nucleotide-diphossugar_trans"/>
</dbReference>
<reference evidence="5" key="1">
    <citation type="submission" date="2018-05" db="EMBL/GenBank/DDBJ databases">
        <authorList>
            <person name="Lanie J.A."/>
            <person name="Ng W.-L."/>
            <person name="Kazmierczak K.M."/>
            <person name="Andrzejewski T.M."/>
            <person name="Davidsen T.M."/>
            <person name="Wayne K.J."/>
            <person name="Tettelin H."/>
            <person name="Glass J.I."/>
            <person name="Rusch D."/>
            <person name="Podicherti R."/>
            <person name="Tsui H.-C.T."/>
            <person name="Winkler M.E."/>
        </authorList>
    </citation>
    <scope>NUCLEOTIDE SEQUENCE</scope>
</reference>
<dbReference type="GO" id="GO:0016757">
    <property type="term" value="F:glycosyltransferase activity"/>
    <property type="evidence" value="ECO:0007669"/>
    <property type="project" value="UniProtKB-KW"/>
</dbReference>
<keyword evidence="3" id="KW-0808">Transferase</keyword>
<dbReference type="EMBL" id="UINC01009114">
    <property type="protein sequence ID" value="SVA40931.1"/>
    <property type="molecule type" value="Genomic_DNA"/>
</dbReference>
<keyword evidence="2" id="KW-0328">Glycosyltransferase</keyword>
<evidence type="ECO:0000256" key="2">
    <source>
        <dbReference type="ARBA" id="ARBA00022676"/>
    </source>
</evidence>
<dbReference type="SUPFAM" id="SSF53448">
    <property type="entry name" value="Nucleotide-diphospho-sugar transferases"/>
    <property type="match status" value="1"/>
</dbReference>
<sequence length="235" mass="26819">MKSFDIVIRCKNEIEWLPHVFESISNQTIKPNKIVFVDDSSSDGSKEFANQHGCHVVDYGDQPFNYSKALNIGIEESNSDTVLLLSAHCVLYDEFAIEKLVECIDLFSAAGVFGRQIPTNKSSNIDTRDLLTVFGRERIIYEKFPFFHNAFSLIDKSVWNDIPFSNTTNGIEDRFWAYSVCSSGYKIVYEPSAIVYHEHGLNQSSDNHRAKRVCESLKKLHRDDVPFNSSKSIIF</sequence>
<dbReference type="AlphaFoldDB" id="A0A381VLK5"/>
<evidence type="ECO:0000256" key="3">
    <source>
        <dbReference type="ARBA" id="ARBA00022679"/>
    </source>
</evidence>